<dbReference type="AlphaFoldDB" id="A0A2T9XX58"/>
<keyword evidence="2" id="KW-1185">Reference proteome</keyword>
<sequence length="68" mass="7778">MDKYLYNGSLTKIQVNDNLIIEPLLLNIEKKISRIASANYNLRSLAYTDDTTIGIGEYRDLKIVKKTT</sequence>
<evidence type="ECO:0000313" key="2">
    <source>
        <dbReference type="Proteomes" id="UP000245699"/>
    </source>
</evidence>
<name>A0A2T9XX58_9FUNG</name>
<reference evidence="1 2" key="1">
    <citation type="journal article" date="2018" name="MBio">
        <title>Comparative Genomics Reveals the Core Gene Toolbox for the Fungus-Insect Symbiosis.</title>
        <authorList>
            <person name="Wang Y."/>
            <person name="Stata M."/>
            <person name="Wang W."/>
            <person name="Stajich J.E."/>
            <person name="White M.M."/>
            <person name="Moncalvo J.M."/>
        </authorList>
    </citation>
    <scope>NUCLEOTIDE SEQUENCE [LARGE SCALE GENOMIC DNA]</scope>
    <source>
        <strain evidence="1 2">AUS-77-4</strain>
    </source>
</reference>
<dbReference type="EMBL" id="MBFT01001250">
    <property type="protein sequence ID" value="PVU84671.1"/>
    <property type="molecule type" value="Genomic_DNA"/>
</dbReference>
<gene>
    <name evidence="1" type="ORF">BB559_007482</name>
</gene>
<protein>
    <submittedName>
        <fullName evidence="1">Uncharacterized protein</fullName>
    </submittedName>
</protein>
<comment type="caution">
    <text evidence="1">The sequence shown here is derived from an EMBL/GenBank/DDBJ whole genome shotgun (WGS) entry which is preliminary data.</text>
</comment>
<dbReference type="Proteomes" id="UP000245699">
    <property type="component" value="Unassembled WGS sequence"/>
</dbReference>
<accession>A0A2T9XX58</accession>
<evidence type="ECO:0000313" key="1">
    <source>
        <dbReference type="EMBL" id="PVU84671.1"/>
    </source>
</evidence>
<organism evidence="1 2">
    <name type="scientific">Furculomyces boomerangus</name>
    <dbReference type="NCBI Taxonomy" id="61424"/>
    <lineage>
        <taxon>Eukaryota</taxon>
        <taxon>Fungi</taxon>
        <taxon>Fungi incertae sedis</taxon>
        <taxon>Zoopagomycota</taxon>
        <taxon>Kickxellomycotina</taxon>
        <taxon>Harpellomycetes</taxon>
        <taxon>Harpellales</taxon>
        <taxon>Harpellaceae</taxon>
        <taxon>Furculomyces</taxon>
    </lineage>
</organism>
<proteinExistence type="predicted"/>